<evidence type="ECO:0000313" key="5">
    <source>
        <dbReference type="EMBL" id="KAF6036486.1"/>
    </source>
</evidence>
<dbReference type="InterPro" id="IPR027791">
    <property type="entry name" value="Galactosyl_T_C"/>
</dbReference>
<dbReference type="InterPro" id="IPR029044">
    <property type="entry name" value="Nucleotide-diphossugar_trans"/>
</dbReference>
<feature type="domain" description="Glycosyltransferase 2-like" evidence="3">
    <location>
        <begin position="122"/>
        <end position="264"/>
    </location>
</feature>
<dbReference type="GO" id="GO:0004653">
    <property type="term" value="F:polypeptide N-acetylgalactosaminyltransferase activity"/>
    <property type="evidence" value="ECO:0007669"/>
    <property type="project" value="TreeGrafter"/>
</dbReference>
<feature type="domain" description="Galactosyltransferase C-terminal" evidence="4">
    <location>
        <begin position="303"/>
        <end position="360"/>
    </location>
</feature>
<reference evidence="5" key="1">
    <citation type="submission" date="2020-06" db="EMBL/GenBank/DDBJ databases">
        <title>Draft genome of Bugula neritina, a colonial animal packing powerful symbionts and potential medicines.</title>
        <authorList>
            <person name="Rayko M."/>
        </authorList>
    </citation>
    <scope>NUCLEOTIDE SEQUENCE [LARGE SCALE GENOMIC DNA]</scope>
    <source>
        <strain evidence="5">Kwan_BN1</strain>
    </source>
</reference>
<dbReference type="EMBL" id="VXIV02000714">
    <property type="protein sequence ID" value="KAF6036486.1"/>
    <property type="molecule type" value="Genomic_DNA"/>
</dbReference>
<keyword evidence="2" id="KW-1015">Disulfide bond</keyword>
<dbReference type="AlphaFoldDB" id="A0A7J7KG73"/>
<dbReference type="OrthoDB" id="6269184at2759"/>
<evidence type="ECO:0000259" key="4">
    <source>
        <dbReference type="Pfam" id="PF02709"/>
    </source>
</evidence>
<keyword evidence="1" id="KW-0808">Transferase</keyword>
<evidence type="ECO:0000256" key="2">
    <source>
        <dbReference type="ARBA" id="ARBA00023157"/>
    </source>
</evidence>
<dbReference type="Gene3D" id="3.90.550.10">
    <property type="entry name" value="Spore Coat Polysaccharide Biosynthesis Protein SpsA, Chain A"/>
    <property type="match status" value="1"/>
</dbReference>
<evidence type="ECO:0000259" key="3">
    <source>
        <dbReference type="Pfam" id="PF00535"/>
    </source>
</evidence>
<gene>
    <name evidence="5" type="ORF">EB796_005210</name>
</gene>
<evidence type="ECO:0000256" key="1">
    <source>
        <dbReference type="ARBA" id="ARBA00022679"/>
    </source>
</evidence>
<organism evidence="5 6">
    <name type="scientific">Bugula neritina</name>
    <name type="common">Brown bryozoan</name>
    <name type="synonym">Sertularia neritina</name>
    <dbReference type="NCBI Taxonomy" id="10212"/>
    <lineage>
        <taxon>Eukaryota</taxon>
        <taxon>Metazoa</taxon>
        <taxon>Spiralia</taxon>
        <taxon>Lophotrochozoa</taxon>
        <taxon>Bryozoa</taxon>
        <taxon>Gymnolaemata</taxon>
        <taxon>Cheilostomatida</taxon>
        <taxon>Flustrina</taxon>
        <taxon>Buguloidea</taxon>
        <taxon>Bugulidae</taxon>
        <taxon>Bugula</taxon>
    </lineage>
</organism>
<dbReference type="SUPFAM" id="SSF53448">
    <property type="entry name" value="Nucleotide-diphospho-sugar transferases"/>
    <property type="match status" value="1"/>
</dbReference>
<dbReference type="GO" id="GO:0005794">
    <property type="term" value="C:Golgi apparatus"/>
    <property type="evidence" value="ECO:0007669"/>
    <property type="project" value="TreeGrafter"/>
</dbReference>
<dbReference type="PANTHER" id="PTHR11675">
    <property type="entry name" value="N-ACETYLGALACTOSAMINYLTRANSFERASE"/>
    <property type="match status" value="1"/>
</dbReference>
<protein>
    <submittedName>
        <fullName evidence="5">Uncharacterized protein</fullName>
    </submittedName>
</protein>
<name>A0A7J7KG73_BUGNE</name>
<dbReference type="PANTHER" id="PTHR11675:SF119">
    <property type="entry name" value="POLYPEPTIDE N-ACETYLGALACTOSAMINYLTRANSFERASE 2"/>
    <property type="match status" value="1"/>
</dbReference>
<evidence type="ECO:0000313" key="6">
    <source>
        <dbReference type="Proteomes" id="UP000593567"/>
    </source>
</evidence>
<dbReference type="Pfam" id="PF00535">
    <property type="entry name" value="Glycos_transf_2"/>
    <property type="match status" value="1"/>
</dbReference>
<dbReference type="Proteomes" id="UP000593567">
    <property type="component" value="Unassembled WGS sequence"/>
</dbReference>
<comment type="caution">
    <text evidence="5">The sequence shown here is derived from an EMBL/GenBank/DDBJ whole genome shotgun (WGS) entry which is preliminary data.</text>
</comment>
<sequence>MIFTQRTKQHLKTGVVGCALLWVVLYLLKRKSSVSPSGEEVEISKRSNDEYIYDSRQSTAPKIDKLAKLRQAIYDIKRPDDTKYAINETKSQTISVTRSIPDTRPPECLLKSYDIANLPTVSVIIPMYNEAPSILLRTVHSFLSRTPPSLLADIIIVDDMSTNENMKAPLTAYFHELSPVIKILRLVKKAHLIKARMAGAAVARGEVLLFQDGHTEANEGWAEPVLDYIRQHRNSIVQPTVDTVDQWTIEYEQASAENFDSKWRGVFLWDMRRWNGRYVSIICLAENPLLLQVMADIRCRAIPCPVLVGCSIAVHKEYFEEIGGFDTGLDVWGGEQIELSFRAWMCGGRVIIHPCGRAGHIFKPWMKSDLNWMTREKAIAKNNIRVGESWMERYVTYYYASNRIYQVKQVELTEEKLKCKDFDWYLKHVLPELTEPPRDAKYFGEIANVRSSSCLYAASDSYVGLTRDCYLYSRFQEQGEFAFKQDGRLMKGSQCVQVNNYGLLQLISCDLFLQHTELSPSTSTELD</sequence>
<dbReference type="GO" id="GO:0006493">
    <property type="term" value="P:protein O-linked glycosylation"/>
    <property type="evidence" value="ECO:0007669"/>
    <property type="project" value="TreeGrafter"/>
</dbReference>
<proteinExistence type="predicted"/>
<keyword evidence="6" id="KW-1185">Reference proteome</keyword>
<accession>A0A7J7KG73</accession>
<dbReference type="InterPro" id="IPR001173">
    <property type="entry name" value="Glyco_trans_2-like"/>
</dbReference>
<dbReference type="Pfam" id="PF02709">
    <property type="entry name" value="Glyco_transf_7C"/>
    <property type="match status" value="1"/>
</dbReference>